<dbReference type="PROSITE" id="PS00108">
    <property type="entry name" value="PROTEIN_KINASE_ST"/>
    <property type="match status" value="2"/>
</dbReference>
<gene>
    <name evidence="2" type="ORF">JG687_00001517</name>
</gene>
<comment type="caution">
    <text evidence="2">The sequence shown here is derived from an EMBL/GenBank/DDBJ whole genome shotgun (WGS) entry which is preliminary data.</text>
</comment>
<protein>
    <recommendedName>
        <fullName evidence="1">Protein kinase domain-containing protein</fullName>
    </recommendedName>
</protein>
<dbReference type="GO" id="GO:0005524">
    <property type="term" value="F:ATP binding"/>
    <property type="evidence" value="ECO:0007669"/>
    <property type="project" value="InterPro"/>
</dbReference>
<evidence type="ECO:0000313" key="2">
    <source>
        <dbReference type="EMBL" id="KAG6972349.1"/>
    </source>
</evidence>
<dbReference type="Pfam" id="PF07714">
    <property type="entry name" value="PK_Tyr_Ser-Thr"/>
    <property type="match status" value="1"/>
</dbReference>
<dbReference type="PANTHER" id="PTHR44329">
    <property type="entry name" value="SERINE/THREONINE-PROTEIN KINASE TNNI3K-RELATED"/>
    <property type="match status" value="1"/>
</dbReference>
<dbReference type="InterPro" id="IPR008271">
    <property type="entry name" value="Ser/Thr_kinase_AS"/>
</dbReference>
<evidence type="ECO:0000259" key="1">
    <source>
        <dbReference type="PROSITE" id="PS50011"/>
    </source>
</evidence>
<dbReference type="EMBL" id="JAENGZ010000036">
    <property type="protein sequence ID" value="KAG6972349.1"/>
    <property type="molecule type" value="Genomic_DNA"/>
</dbReference>
<dbReference type="OrthoDB" id="28230at2759"/>
<dbReference type="VEuPathDB" id="FungiDB:PC110_g12757"/>
<feature type="domain" description="Protein kinase" evidence="1">
    <location>
        <begin position="255"/>
        <end position="513"/>
    </location>
</feature>
<dbReference type="VEuPathDB" id="FungiDB:PC110_g12754"/>
<dbReference type="PROSITE" id="PS50011">
    <property type="entry name" value="PROTEIN_KINASE_DOM"/>
    <property type="match status" value="2"/>
</dbReference>
<proteinExistence type="predicted"/>
<dbReference type="InterPro" id="IPR051681">
    <property type="entry name" value="Ser/Thr_Kinases-Pseudokinases"/>
</dbReference>
<dbReference type="Proteomes" id="UP000688947">
    <property type="component" value="Unassembled WGS sequence"/>
</dbReference>
<dbReference type="CDD" id="cd13999">
    <property type="entry name" value="STKc_MAP3K-like"/>
    <property type="match status" value="1"/>
</dbReference>
<dbReference type="Pfam" id="PF00069">
    <property type="entry name" value="Pkinase"/>
    <property type="match status" value="1"/>
</dbReference>
<reference evidence="2" key="1">
    <citation type="submission" date="2021-01" db="EMBL/GenBank/DDBJ databases">
        <title>Phytophthora aleatoria, a newly-described species from Pinus radiata is distinct from Phytophthora cactorum isolates based on comparative genomics.</title>
        <authorList>
            <person name="Mcdougal R."/>
            <person name="Panda P."/>
            <person name="Williams N."/>
            <person name="Studholme D.J."/>
        </authorList>
    </citation>
    <scope>NUCLEOTIDE SEQUENCE</scope>
    <source>
        <strain evidence="2">NZFS 3830</strain>
    </source>
</reference>
<evidence type="ECO:0000313" key="3">
    <source>
        <dbReference type="Proteomes" id="UP000688947"/>
    </source>
</evidence>
<dbReference type="PANTHER" id="PTHR44329:SF214">
    <property type="entry name" value="PROTEIN KINASE DOMAIN-CONTAINING PROTEIN"/>
    <property type="match status" value="1"/>
</dbReference>
<dbReference type="InterPro" id="IPR000719">
    <property type="entry name" value="Prot_kinase_dom"/>
</dbReference>
<dbReference type="SMART" id="SM00220">
    <property type="entry name" value="S_TKc"/>
    <property type="match status" value="2"/>
</dbReference>
<dbReference type="GO" id="GO:0004674">
    <property type="term" value="F:protein serine/threonine kinase activity"/>
    <property type="evidence" value="ECO:0007669"/>
    <property type="project" value="TreeGrafter"/>
</dbReference>
<sequence>MELRRLASSANAELPSNSSNFAFDGTNSDLAKQLYFRAKAGDKAKQFDKFDVPDTLQTRLDELKLDWYKLPGIAQRALLWDSGFGISPNNKPVKIWTLNGGSMADLAVSKRQYEDVNCTVKVCLQPDNKTSYANEKCLGGDMLKAARCVVEDFVDETGIHAAMWVTGGNPVVIPTPRVNKHAWTDQNDQKDYVVFAVHTIHLDYEPAWDFCPTPKQNDGLKPSYSGEFGSGSNCTLNILHNSEFLVGKRLSYDSIIFKRPLSKGANGEVWQCDYQNEEVAVKRLLQHQNHHADEVEEFAQEIELSASLKHPNIVEFIGVAWSSLNNLVMALEYFPTGDLQSYLQRNGDLMSWPRDKIHIAVGTATALQYLHSRTPPLIHRDLKSKNILLTRTLEAKLIDFGVSRARQEYSMTAGVGTPYWTAPEILEGKRYTEQADLYSFGVVLSELDTCKLPYHDALTPDGNKPKPVQILADVMAGMLRPSFSEECPGRIRRIGTKNRRHLAGSGRYQDAELPSDAGSFAFDGTNSDLARQLYFRAKAGASASQLNNLKAPSAVQDRLDELVLDWDKLPGIAQRALLWDSGFGLTASDAPVKIWTLNKHSIADLAVPLDQFLVVGCEEKACVQPDNTTSYSNEWCGGAQMLQAARCVVEDFVDSSDIHAAMWVTGGNPLVVPTPHILKHEWKDQRDKNSYIVFAIHTLDLDDEPAWNTCPDPAQNDGYGRERNMARRRRARIAALVALVLAAALTEIVASDAMQRELTLSFTSEAQAGSELPVNGSFVFDGSTSDIARQLYLRHAAGDSIDKCVPNTIPAAVTARLAPLNVSFDNLPGLLQRALLWDSGYVISPENDAVQIWTLGGRSMANLAISKVEFDTAGCTALDCSQPDDTTYNANEYCTGTQMLTAAKCLMDNFDSDTSSHLAMWSDGGDSDMVPEIRAVMHGWLDSSTNDSYLLYAVHTMTVDVEPAYGTCNKGGYGSLVVPCYPMSNTSADIVAVMSAPVATPWMTTWIKQYQPTSDTTVNSESDSDGGGFNLWLLGPILLSAVVASILIAFALSTTSTGTVDNSHGITRTSSVIASDFDPSNASVVSSEICCYRASIFYSDVSCSPVFGSRVEFCTASITRSGFYSSIIRSEFASTVRSGFFPSASMSPILEFMPSIRDSIQADRESIPALRETFCRYSATDNVQYTLTTDSNLIGKRIAWERIELGRLLSRGAFGEVWACRYAGKRVAVKRLLQTRKHTFLETEKFMNEIQLTASLNHPNIVRFIGVTWSSLENLAMVEEYLPRGDLQNYLKRSGDLMTWARDKIDMAIGIARAIDYLHSRQVIHRDIKARNILLTKRLQPKLIDFGTSRLWEPNDMSAGVGTPFWTAPEVLESSEYTEKADIYSFGVLLTELDTCEAPYHNTLGVNGEKMKPFHVLKEVVDGTLRPSLSTGCPQRICKAADACFQHDPDLRPSASELVRMLEG</sequence>
<organism evidence="2 3">
    <name type="scientific">Phytophthora cactorum</name>
    <dbReference type="NCBI Taxonomy" id="29920"/>
    <lineage>
        <taxon>Eukaryota</taxon>
        <taxon>Sar</taxon>
        <taxon>Stramenopiles</taxon>
        <taxon>Oomycota</taxon>
        <taxon>Peronosporomycetes</taxon>
        <taxon>Peronosporales</taxon>
        <taxon>Peronosporaceae</taxon>
        <taxon>Phytophthora</taxon>
    </lineage>
</organism>
<dbReference type="InterPro" id="IPR001245">
    <property type="entry name" value="Ser-Thr/Tyr_kinase_cat_dom"/>
</dbReference>
<name>A0A8T1UXV9_9STRA</name>
<feature type="domain" description="Protein kinase" evidence="1">
    <location>
        <begin position="1203"/>
        <end position="1464"/>
    </location>
</feature>
<accession>A0A8T1UXV9</accession>